<dbReference type="Proteomes" id="UP000265631">
    <property type="component" value="Unassembled WGS sequence"/>
</dbReference>
<dbReference type="EMBL" id="PXXK01000971">
    <property type="protein sequence ID" value="RFN40475.1"/>
    <property type="molecule type" value="Genomic_DNA"/>
</dbReference>
<protein>
    <submittedName>
        <fullName evidence="2">Uncharacterized protein</fullName>
    </submittedName>
</protein>
<gene>
    <name evidence="2" type="ORF">FIE12Z_13051</name>
</gene>
<evidence type="ECO:0000313" key="3">
    <source>
        <dbReference type="Proteomes" id="UP000265631"/>
    </source>
</evidence>
<reference evidence="2 3" key="1">
    <citation type="journal article" date="2018" name="PLoS Pathog.">
        <title>Evolution of structural diversity of trichothecenes, a family of toxins produced by plant pathogenic and entomopathogenic fungi.</title>
        <authorList>
            <person name="Proctor R.H."/>
            <person name="McCormick S.P."/>
            <person name="Kim H.S."/>
            <person name="Cardoza R.E."/>
            <person name="Stanley A.M."/>
            <person name="Lindo L."/>
            <person name="Kelly A."/>
            <person name="Brown D.W."/>
            <person name="Lee T."/>
            <person name="Vaughan M.M."/>
            <person name="Alexander N.J."/>
            <person name="Busman M."/>
            <person name="Gutierrez S."/>
        </authorList>
    </citation>
    <scope>NUCLEOTIDE SEQUENCE [LARGE SCALE GENOMIC DNA]</scope>
    <source>
        <strain evidence="2 3">NRRL 13405</strain>
    </source>
</reference>
<sequence length="482" mass="54797">MIDATHEGPAMSEAETARVAKKHQDFKYPKGISIDFLFKATMGANAELAPYLAFKGILEMNSYVDIADGPGHYQRGFDNGLETNDQAEGTDLEFQNFITGMNEDLKQHLSGQTDGADVQANWRPNKPSPVDILNEDPNDYPHRFPTPAEVGGDIEKRIANTFSMEDLHHAILLLYQLICRCADHGLARLADVPDVAVSATAMVRLAEAANLEEFMLTEREIRSRKRERARELKELAREEGRLPDPSAVLPPDPDAPIPLAGLDTIEAAIDEMEPISAEGFRAEIRLLKEHHNQPDFDERWKRTQQTITNVDRFVPEGDVNAFLERQSQSNVVTDFLLDHPDQQEEMMRLSRFQYNLEHTLASIQPAQDQDLNEICRQYDITPWPDLKLYSDEDGRFVQSLKPHPVDEQEEEIMKLSRYQYKLEHTLASIQPVQDRPLNDICDENGITPWPELKLYSDDDGKFVKTAPSLCGLFGNHIYFFPP</sequence>
<dbReference type="AlphaFoldDB" id="A0A395M4C9"/>
<feature type="region of interest" description="Disordered" evidence="1">
    <location>
        <begin position="235"/>
        <end position="254"/>
    </location>
</feature>
<proteinExistence type="predicted"/>
<keyword evidence="3" id="KW-1185">Reference proteome</keyword>
<name>A0A395M4C9_9HYPO</name>
<comment type="caution">
    <text evidence="2">The sequence shown here is derived from an EMBL/GenBank/DDBJ whole genome shotgun (WGS) entry which is preliminary data.</text>
</comment>
<evidence type="ECO:0000256" key="1">
    <source>
        <dbReference type="SAM" id="MobiDB-lite"/>
    </source>
</evidence>
<evidence type="ECO:0000313" key="2">
    <source>
        <dbReference type="EMBL" id="RFN40475.1"/>
    </source>
</evidence>
<organism evidence="2 3">
    <name type="scientific">Fusarium flagelliforme</name>
    <dbReference type="NCBI Taxonomy" id="2675880"/>
    <lineage>
        <taxon>Eukaryota</taxon>
        <taxon>Fungi</taxon>
        <taxon>Dikarya</taxon>
        <taxon>Ascomycota</taxon>
        <taxon>Pezizomycotina</taxon>
        <taxon>Sordariomycetes</taxon>
        <taxon>Hypocreomycetidae</taxon>
        <taxon>Hypocreales</taxon>
        <taxon>Nectriaceae</taxon>
        <taxon>Fusarium</taxon>
        <taxon>Fusarium incarnatum-equiseti species complex</taxon>
    </lineage>
</organism>
<accession>A0A395M4C9</accession>